<gene>
    <name evidence="2" type="ORF">QBC41DRAFT_327831</name>
</gene>
<feature type="coiled-coil region" evidence="1">
    <location>
        <begin position="32"/>
        <end position="129"/>
    </location>
</feature>
<organism evidence="2 3">
    <name type="scientific">Cercophora samala</name>
    <dbReference type="NCBI Taxonomy" id="330535"/>
    <lineage>
        <taxon>Eukaryota</taxon>
        <taxon>Fungi</taxon>
        <taxon>Dikarya</taxon>
        <taxon>Ascomycota</taxon>
        <taxon>Pezizomycotina</taxon>
        <taxon>Sordariomycetes</taxon>
        <taxon>Sordariomycetidae</taxon>
        <taxon>Sordariales</taxon>
        <taxon>Lasiosphaeriaceae</taxon>
        <taxon>Cercophora</taxon>
    </lineage>
</organism>
<evidence type="ECO:0000313" key="3">
    <source>
        <dbReference type="Proteomes" id="UP001174997"/>
    </source>
</evidence>
<keyword evidence="3" id="KW-1185">Reference proteome</keyword>
<comment type="caution">
    <text evidence="2">The sequence shown here is derived from an EMBL/GenBank/DDBJ whole genome shotgun (WGS) entry which is preliminary data.</text>
</comment>
<dbReference type="Proteomes" id="UP001174997">
    <property type="component" value="Unassembled WGS sequence"/>
</dbReference>
<proteinExistence type="predicted"/>
<dbReference type="AlphaFoldDB" id="A0AA39Z782"/>
<keyword evidence="1" id="KW-0175">Coiled coil</keyword>
<sequence length="170" mass="19992">MDANAQLNPQARLALERVSRLEIITKENVSRKWELEYRCNDLEDEVRRLKAQLRDSIPLSDPKNPAMIPATALEVSLQNRNVELGNKIKKVEQRLGEEISQNWELTYQCDDQKEEIARLRNRLRNYIHVNDTEFTPWTSPTALEKLLEEKIRELEGGIRYRTGRTRSKSF</sequence>
<accession>A0AA39Z782</accession>
<name>A0AA39Z782_9PEZI</name>
<protein>
    <submittedName>
        <fullName evidence="2">Uncharacterized protein</fullName>
    </submittedName>
</protein>
<dbReference type="EMBL" id="JAULSY010000109">
    <property type="protein sequence ID" value="KAK0665496.1"/>
    <property type="molecule type" value="Genomic_DNA"/>
</dbReference>
<evidence type="ECO:0000313" key="2">
    <source>
        <dbReference type="EMBL" id="KAK0665496.1"/>
    </source>
</evidence>
<evidence type="ECO:0000256" key="1">
    <source>
        <dbReference type="SAM" id="Coils"/>
    </source>
</evidence>
<reference evidence="2" key="1">
    <citation type="submission" date="2023-06" db="EMBL/GenBank/DDBJ databases">
        <title>Genome-scale phylogeny and comparative genomics of the fungal order Sordariales.</title>
        <authorList>
            <consortium name="Lawrence Berkeley National Laboratory"/>
            <person name="Hensen N."/>
            <person name="Bonometti L."/>
            <person name="Westerberg I."/>
            <person name="Brannstrom I.O."/>
            <person name="Guillou S."/>
            <person name="Cros-Aarteil S."/>
            <person name="Calhoun S."/>
            <person name="Haridas S."/>
            <person name="Kuo A."/>
            <person name="Mondo S."/>
            <person name="Pangilinan J."/>
            <person name="Riley R."/>
            <person name="Labutti K."/>
            <person name="Andreopoulos B."/>
            <person name="Lipzen A."/>
            <person name="Chen C."/>
            <person name="Yanf M."/>
            <person name="Daum C."/>
            <person name="Ng V."/>
            <person name="Clum A."/>
            <person name="Steindorff A."/>
            <person name="Ohm R."/>
            <person name="Martin F."/>
            <person name="Silar P."/>
            <person name="Natvig D."/>
            <person name="Lalanne C."/>
            <person name="Gautier V."/>
            <person name="Ament-Velasquez S.L."/>
            <person name="Kruys A."/>
            <person name="Hutchinson M.I."/>
            <person name="Powell A.J."/>
            <person name="Barry K."/>
            <person name="Miller A.N."/>
            <person name="Grigoriev I.V."/>
            <person name="Debuchy R."/>
            <person name="Gladieux P."/>
            <person name="Thoren M.H."/>
            <person name="Johannesson H."/>
        </authorList>
    </citation>
    <scope>NUCLEOTIDE SEQUENCE</scope>
    <source>
        <strain evidence="2">CBS 307.81</strain>
    </source>
</reference>